<reference evidence="4" key="1">
    <citation type="submission" date="2013-03" db="EMBL/GenBank/DDBJ databases">
        <title>Genome sequence of Chthonomonas calidirosea, the first sequenced genome from the Armatimonadetes phylum (formally candidate division OP10).</title>
        <authorList>
            <person name="Lee K.C.Y."/>
            <person name="Morgan X.C."/>
            <person name="Dunfield P.F."/>
            <person name="Tamas I."/>
            <person name="Houghton K.M."/>
            <person name="Vyssotski M."/>
            <person name="Ryan J.L.J."/>
            <person name="Lagutin K."/>
            <person name="McDonald I.R."/>
            <person name="Stott M.B."/>
        </authorList>
    </citation>
    <scope>NUCLEOTIDE SEQUENCE [LARGE SCALE GENOMIC DNA]</scope>
    <source>
        <strain evidence="4">DSM 23976 / ICMP 18418 / T49</strain>
    </source>
</reference>
<dbReference type="PANTHER" id="PTHR30093">
    <property type="entry name" value="GENERAL SECRETION PATHWAY PROTEIN G"/>
    <property type="match status" value="1"/>
</dbReference>
<dbReference type="NCBIfam" id="TIGR02532">
    <property type="entry name" value="IV_pilin_GFxxxE"/>
    <property type="match status" value="1"/>
</dbReference>
<feature type="domain" description="DUF1559" evidence="2">
    <location>
        <begin position="31"/>
        <end position="61"/>
    </location>
</feature>
<dbReference type="HOGENOM" id="CLU_041661_1_1_0"/>
<evidence type="ECO:0000313" key="4">
    <source>
        <dbReference type="Proteomes" id="UP000014227"/>
    </source>
</evidence>
<evidence type="ECO:0000313" key="3">
    <source>
        <dbReference type="EMBL" id="CCW33940.1"/>
    </source>
</evidence>
<dbReference type="GO" id="GO:0015627">
    <property type="term" value="C:type II protein secretion system complex"/>
    <property type="evidence" value="ECO:0007669"/>
    <property type="project" value="InterPro"/>
</dbReference>
<evidence type="ECO:0000259" key="2">
    <source>
        <dbReference type="Pfam" id="PF07596"/>
    </source>
</evidence>
<dbReference type="Pfam" id="PF07596">
    <property type="entry name" value="SBP_bac_10"/>
    <property type="match status" value="1"/>
</dbReference>
<organism evidence="3 4">
    <name type="scientific">Chthonomonas calidirosea (strain DSM 23976 / ICMP 18418 / T49)</name>
    <dbReference type="NCBI Taxonomy" id="1303518"/>
    <lineage>
        <taxon>Bacteria</taxon>
        <taxon>Bacillati</taxon>
        <taxon>Armatimonadota</taxon>
        <taxon>Chthonomonadia</taxon>
        <taxon>Chthonomonadales</taxon>
        <taxon>Chthonomonadaceae</taxon>
        <taxon>Chthonomonas</taxon>
    </lineage>
</organism>
<gene>
    <name evidence="3" type="ORF">CCALI_00101</name>
</gene>
<dbReference type="Pfam" id="PF07963">
    <property type="entry name" value="N_methyl"/>
    <property type="match status" value="1"/>
</dbReference>
<dbReference type="KEGG" id="ccz:CCALI_00101"/>
<keyword evidence="1" id="KW-0488">Methylation</keyword>
<dbReference type="Proteomes" id="UP000014227">
    <property type="component" value="Chromosome I"/>
</dbReference>
<dbReference type="InterPro" id="IPR000983">
    <property type="entry name" value="Bac_GSPG_pilin"/>
</dbReference>
<dbReference type="GO" id="GO:0015628">
    <property type="term" value="P:protein secretion by the type II secretion system"/>
    <property type="evidence" value="ECO:0007669"/>
    <property type="project" value="InterPro"/>
</dbReference>
<dbReference type="PRINTS" id="PR00813">
    <property type="entry name" value="BCTERIALGSPG"/>
</dbReference>
<dbReference type="Gene3D" id="3.30.700.10">
    <property type="entry name" value="Glycoprotein, Type 4 Pilin"/>
    <property type="match status" value="1"/>
</dbReference>
<evidence type="ECO:0000256" key="1">
    <source>
        <dbReference type="ARBA" id="ARBA00022481"/>
    </source>
</evidence>
<dbReference type="PATRIC" id="fig|1303518.3.peg.102"/>
<dbReference type="SUPFAM" id="SSF54523">
    <property type="entry name" value="Pili subunits"/>
    <property type="match status" value="1"/>
</dbReference>
<dbReference type="PANTHER" id="PTHR30093:SF2">
    <property type="entry name" value="TYPE II SECRETION SYSTEM PROTEIN H"/>
    <property type="match status" value="1"/>
</dbReference>
<keyword evidence="4" id="KW-1185">Reference proteome</keyword>
<dbReference type="InterPro" id="IPR045584">
    <property type="entry name" value="Pilin-like"/>
</dbReference>
<name>S0ESN6_CHTCT</name>
<dbReference type="AlphaFoldDB" id="S0ESN6"/>
<accession>S0ESN6</accession>
<sequence>MKHRAFTLIELLVVIAIIALLAALLFPVFARAREAARAAACLSNVRQVGQAVLMYAQDYDEVFCPYYSTLIYINNQSAFVSPNQFWPQLVCPYVQGNVIGHGHLGQALITDLPAIFTCPDTTPDKNSQLADCAGNGYISSYGISDDIVNWRGPDSHSGTHTPASIAAVTAPANTVLLAETFDWLCNGKQPGAALLLSYFDVSGSNIPSGSNGAWWTLAGRHSASFVRNSLSGGPTLPDPKSTNNTFFCDGHVKAMHTSTLATNGNYWSLGQNNQWP</sequence>
<dbReference type="EMBL" id="HF951689">
    <property type="protein sequence ID" value="CCW33940.1"/>
    <property type="molecule type" value="Genomic_DNA"/>
</dbReference>
<dbReference type="InParanoid" id="S0ESN6"/>
<dbReference type="RefSeq" id="WP_016481504.1">
    <property type="nucleotide sequence ID" value="NC_021487.1"/>
</dbReference>
<protein>
    <submittedName>
        <fullName evidence="3">Prepilin-type N-terminal cleavage / methylation domain</fullName>
    </submittedName>
</protein>
<proteinExistence type="predicted"/>
<dbReference type="InterPro" id="IPR012902">
    <property type="entry name" value="N_methyl_site"/>
</dbReference>
<dbReference type="STRING" id="454171.CP488_01056"/>
<dbReference type="InterPro" id="IPR011453">
    <property type="entry name" value="DUF1559"/>
</dbReference>
<dbReference type="eggNOG" id="COG2165">
    <property type="taxonomic scope" value="Bacteria"/>
</dbReference>